<dbReference type="OrthoDB" id="47329at2759"/>
<keyword evidence="2" id="KW-1185">Reference proteome</keyword>
<dbReference type="Proteomes" id="UP000095751">
    <property type="component" value="Unassembled WGS sequence"/>
</dbReference>
<dbReference type="KEGG" id="fcy:FRACYDRAFT_271308"/>
<dbReference type="EMBL" id="KV784374">
    <property type="protein sequence ID" value="OEU09932.1"/>
    <property type="molecule type" value="Genomic_DNA"/>
</dbReference>
<gene>
    <name evidence="1" type="ORF">FRACYDRAFT_271308</name>
</gene>
<sequence>MEEERQRVLEEAAELKKVADWYLHPGKKVAVDSTVCGRNYFTRPSAPEYDDNMEEEREHALADAAELKKVAGWYFHPEKKIDVDSIACGRNYFTRPSAPEYDDDDMEEARACVLAEAAELKMVADWYLHPEKKINVEPNVFGRNYFTRPSAPEEEDDGMEEECECVLSEAAELKMVADWYLHPEKKINVEPNVFGRNYFTRPSAPEEEDDGTEEERECVLAEAAELKKMADWCHNPNQPIVSDGFSTGRNYFTRLSAAEDDMDEERELVLAEAAELKQMADWCHNPNQPIVSDGFATARNYFTRPSAPEYEDEDDNIEEERSLVLAEAKELKEVASWYHEPSKPVKSNIAVTRNYFTRPSAPVEEDEEMANILADALELKKLAIDYLHPEKPVVSSSINCIRNYFDRPSAKGHADYIHTEGHVNYPGDHTQEHFIMHADDYHHYDHYHQDDISHGSFQSHSDHFDMDEDAFHGFHESINAFRDSVTDVHDQPIPIIKEEDDGKEGHLSRSPSTIMLFEEVM</sequence>
<organism evidence="1 2">
    <name type="scientific">Fragilariopsis cylindrus CCMP1102</name>
    <dbReference type="NCBI Taxonomy" id="635003"/>
    <lineage>
        <taxon>Eukaryota</taxon>
        <taxon>Sar</taxon>
        <taxon>Stramenopiles</taxon>
        <taxon>Ochrophyta</taxon>
        <taxon>Bacillariophyta</taxon>
        <taxon>Bacillariophyceae</taxon>
        <taxon>Bacillariophycidae</taxon>
        <taxon>Bacillariales</taxon>
        <taxon>Bacillariaceae</taxon>
        <taxon>Fragilariopsis</taxon>
    </lineage>
</organism>
<name>A0A1E7EVL0_9STRA</name>
<evidence type="ECO:0000313" key="2">
    <source>
        <dbReference type="Proteomes" id="UP000095751"/>
    </source>
</evidence>
<evidence type="ECO:0000313" key="1">
    <source>
        <dbReference type="EMBL" id="OEU09932.1"/>
    </source>
</evidence>
<proteinExistence type="predicted"/>
<protein>
    <submittedName>
        <fullName evidence="1">Uncharacterized protein</fullName>
    </submittedName>
</protein>
<accession>A0A1E7EVL0</accession>
<reference evidence="1 2" key="1">
    <citation type="submission" date="2016-09" db="EMBL/GenBank/DDBJ databases">
        <title>Extensive genetic diversity and differential bi-allelic expression allows diatom success in the polar Southern Ocean.</title>
        <authorList>
            <consortium name="DOE Joint Genome Institute"/>
            <person name="Mock T."/>
            <person name="Otillar R.P."/>
            <person name="Strauss J."/>
            <person name="Dupont C."/>
            <person name="Frickenhaus S."/>
            <person name="Maumus F."/>
            <person name="Mcmullan M."/>
            <person name="Sanges R."/>
            <person name="Schmutz J."/>
            <person name="Toseland A."/>
            <person name="Valas R."/>
            <person name="Veluchamy A."/>
            <person name="Ward B.J."/>
            <person name="Allen A."/>
            <person name="Barry K."/>
            <person name="Falciatore A."/>
            <person name="Ferrante M."/>
            <person name="Fortunato A.E."/>
            <person name="Gloeckner G."/>
            <person name="Gruber A."/>
            <person name="Hipkin R."/>
            <person name="Janech M."/>
            <person name="Kroth P."/>
            <person name="Leese F."/>
            <person name="Lindquist E."/>
            <person name="Lyon B.R."/>
            <person name="Martin J."/>
            <person name="Mayer C."/>
            <person name="Parker M."/>
            <person name="Quesneville H."/>
            <person name="Raymond J."/>
            <person name="Uhlig C."/>
            <person name="Valentin K.U."/>
            <person name="Worden A.Z."/>
            <person name="Armbrust E.V."/>
            <person name="Bowler C."/>
            <person name="Green B."/>
            <person name="Moulton V."/>
            <person name="Van Oosterhout C."/>
            <person name="Grigoriev I."/>
        </authorList>
    </citation>
    <scope>NUCLEOTIDE SEQUENCE [LARGE SCALE GENOMIC DNA]</scope>
    <source>
        <strain evidence="1 2">CCMP1102</strain>
    </source>
</reference>
<dbReference type="AlphaFoldDB" id="A0A1E7EVL0"/>
<dbReference type="InParanoid" id="A0A1E7EVL0"/>